<dbReference type="RefSeq" id="WP_151843554.1">
    <property type="nucleotide sequence ID" value="NZ_WBZJ01000001.1"/>
</dbReference>
<organism evidence="2 3">
    <name type="scientific">Corynebacterium zhongnanshanii</name>
    <dbReference type="NCBI Taxonomy" id="2768834"/>
    <lineage>
        <taxon>Bacteria</taxon>
        <taxon>Bacillati</taxon>
        <taxon>Actinomycetota</taxon>
        <taxon>Actinomycetes</taxon>
        <taxon>Mycobacteriales</taxon>
        <taxon>Corynebacteriaceae</taxon>
        <taxon>Corynebacterium</taxon>
    </lineage>
</organism>
<evidence type="ECO:0000256" key="1">
    <source>
        <dbReference type="SAM" id="MobiDB-lite"/>
    </source>
</evidence>
<accession>A0ABQ6VE87</accession>
<feature type="compositionally biased region" description="Basic residues" evidence="1">
    <location>
        <begin position="309"/>
        <end position="321"/>
    </location>
</feature>
<keyword evidence="3" id="KW-1185">Reference proteome</keyword>
<dbReference type="Pfam" id="PF01899">
    <property type="entry name" value="MNHE"/>
    <property type="match status" value="1"/>
</dbReference>
<dbReference type="Proteomes" id="UP000436181">
    <property type="component" value="Unassembled WGS sequence"/>
</dbReference>
<evidence type="ECO:0000313" key="2">
    <source>
        <dbReference type="EMBL" id="KAB3522623.1"/>
    </source>
</evidence>
<dbReference type="InterPro" id="IPR002758">
    <property type="entry name" value="Cation_antiport_E"/>
</dbReference>
<dbReference type="EMBL" id="WBZJ01000001">
    <property type="protein sequence ID" value="KAB3522623.1"/>
    <property type="molecule type" value="Genomic_DNA"/>
</dbReference>
<feature type="compositionally biased region" description="Basic and acidic residues" evidence="1">
    <location>
        <begin position="298"/>
        <end position="308"/>
    </location>
</feature>
<name>A0ABQ6VE87_9CORY</name>
<proteinExistence type="predicted"/>
<reference evidence="2 3" key="1">
    <citation type="submission" date="2019-10" db="EMBL/GenBank/DDBJ databases">
        <title>Corynebacterium sp novel species isolated from the respiratory tract of Marmot.</title>
        <authorList>
            <person name="Zhang G."/>
        </authorList>
    </citation>
    <scope>NUCLEOTIDE SEQUENCE [LARGE SCALE GENOMIC DNA]</scope>
    <source>
        <strain evidence="2 3">336</strain>
    </source>
</reference>
<gene>
    <name evidence="2" type="ORF">F8377_00030</name>
</gene>
<feature type="compositionally biased region" description="Basic and acidic residues" evidence="1">
    <location>
        <begin position="223"/>
        <end position="236"/>
    </location>
</feature>
<feature type="compositionally biased region" description="Basic and acidic residues" evidence="1">
    <location>
        <begin position="276"/>
        <end position="290"/>
    </location>
</feature>
<evidence type="ECO:0000313" key="3">
    <source>
        <dbReference type="Proteomes" id="UP000436181"/>
    </source>
</evidence>
<sequence length="321" mass="35715">MSLINNTIHSVRYGTWLVGQIIKESVIMAIDTLGTGRNIAPIILYYPLRVTCERDIAGFIASITMTPGTLALGVTGPKEVDYDAIAGNRGLDASAVAESEFKTHGLDTVQRFLAVHAMYGSDPQELLDSLANMEERLAPHVKSVPMKFDVEYLVERGRKGPRGYRGSRGGRASDETVFDVEKVDSTPHAAAFVAAILEANDDEKDPDELRNMDRMERYEVARRNAERARAAKKKDSTGAPDIDTFAGDNLGASLSDRQGRTKPGETLYDPLYPENNPRDDKDVSGKERWKQAPRHWKEKHDEEAEKASRVKKRSKKKQKGN</sequence>
<feature type="region of interest" description="Disordered" evidence="1">
    <location>
        <begin position="223"/>
        <end position="321"/>
    </location>
</feature>
<comment type="caution">
    <text evidence="2">The sequence shown here is derived from an EMBL/GenBank/DDBJ whole genome shotgun (WGS) entry which is preliminary data.</text>
</comment>
<protein>
    <submittedName>
        <fullName evidence="2">MnhE protein</fullName>
    </submittedName>
</protein>